<dbReference type="InterPro" id="IPR016039">
    <property type="entry name" value="Thiolase-like"/>
</dbReference>
<dbReference type="Gene3D" id="3.40.47.10">
    <property type="match status" value="1"/>
</dbReference>
<reference evidence="4" key="1">
    <citation type="submission" date="2016-01" db="EMBL/GenBank/DDBJ databases">
        <authorList>
            <person name="Peeters C."/>
        </authorList>
    </citation>
    <scope>NUCLEOTIDE SEQUENCE [LARGE SCALE GENOMIC DNA]</scope>
    <source>
        <strain evidence="4">LMG 22934</strain>
    </source>
</reference>
<name>A0A158JFT8_9BURK</name>
<gene>
    <name evidence="4" type="ORF">AWB65_06495</name>
</gene>
<dbReference type="PANTHER" id="PTHR11877">
    <property type="entry name" value="HYDROXYMETHYLGLUTARYL-COA SYNTHASE"/>
    <property type="match status" value="1"/>
</dbReference>
<dbReference type="Pfam" id="PF02797">
    <property type="entry name" value="Chal_sti_synt_C"/>
    <property type="match status" value="1"/>
</dbReference>
<dbReference type="Proteomes" id="UP000054977">
    <property type="component" value="Unassembled WGS sequence"/>
</dbReference>
<dbReference type="EMBL" id="FCNW02000087">
    <property type="protein sequence ID" value="SAL67329.1"/>
    <property type="molecule type" value="Genomic_DNA"/>
</dbReference>
<evidence type="ECO:0000256" key="1">
    <source>
        <dbReference type="ARBA" id="ARBA00005531"/>
    </source>
</evidence>
<organism evidence="4 5">
    <name type="scientific">Caballeronia humi</name>
    <dbReference type="NCBI Taxonomy" id="326474"/>
    <lineage>
        <taxon>Bacteria</taxon>
        <taxon>Pseudomonadati</taxon>
        <taxon>Pseudomonadota</taxon>
        <taxon>Betaproteobacteria</taxon>
        <taxon>Burkholderiales</taxon>
        <taxon>Burkholderiaceae</taxon>
        <taxon>Caballeronia</taxon>
    </lineage>
</organism>
<comment type="similarity">
    <text evidence="1">Belongs to the thiolase-like superfamily. Chalcone/stilbene synthases family.</text>
</comment>
<keyword evidence="2 4" id="KW-0808">Transferase</keyword>
<evidence type="ECO:0000256" key="2">
    <source>
        <dbReference type="ARBA" id="ARBA00022679"/>
    </source>
</evidence>
<keyword evidence="4" id="KW-0012">Acyltransferase</keyword>
<dbReference type="InterPro" id="IPR012328">
    <property type="entry name" value="Chalcone/stilbene_synt_C"/>
</dbReference>
<dbReference type="PANTHER" id="PTHR11877:SF46">
    <property type="entry name" value="TYPE III POLYKETIDE SYNTHASE A"/>
    <property type="match status" value="1"/>
</dbReference>
<accession>A0A158JFT8</accession>
<evidence type="ECO:0000259" key="3">
    <source>
        <dbReference type="Pfam" id="PF02797"/>
    </source>
</evidence>
<evidence type="ECO:0000313" key="5">
    <source>
        <dbReference type="Proteomes" id="UP000054977"/>
    </source>
</evidence>
<protein>
    <submittedName>
        <fullName evidence="4">Polyketide synthase-like Pks10</fullName>
        <ecNumber evidence="4">2.3.1.-</ecNumber>
    </submittedName>
</protein>
<proteinExistence type="inferred from homology"/>
<dbReference type="AlphaFoldDB" id="A0A158JFT8"/>
<comment type="caution">
    <text evidence="4">The sequence shown here is derived from an EMBL/GenBank/DDBJ whole genome shotgun (WGS) entry which is preliminary data.</text>
</comment>
<evidence type="ECO:0000313" key="4">
    <source>
        <dbReference type="EMBL" id="SAL67329.1"/>
    </source>
</evidence>
<keyword evidence="5" id="KW-1185">Reference proteome</keyword>
<dbReference type="EC" id="2.3.1.-" evidence="4"/>
<dbReference type="GO" id="GO:0030639">
    <property type="term" value="P:polyketide biosynthetic process"/>
    <property type="evidence" value="ECO:0007669"/>
    <property type="project" value="TreeGrafter"/>
</dbReference>
<dbReference type="STRING" id="326474.AWB65_06495"/>
<dbReference type="GO" id="GO:0016747">
    <property type="term" value="F:acyltransferase activity, transferring groups other than amino-acyl groups"/>
    <property type="evidence" value="ECO:0007669"/>
    <property type="project" value="InterPro"/>
</dbReference>
<dbReference type="InterPro" id="IPR011141">
    <property type="entry name" value="Polyketide_synthase_type-III"/>
</dbReference>
<sequence length="182" mass="19816">MYLDDDPGVIVSACLFGDGAGAAVLSCQPTSTSRQIEWIDSISLIDPSKRKALMFEQREGMLRNVLTRAVPSLAGQYARQVLDTLLDRGRLSPSDVGTWILHAGGRDVLLALEREFDLQPRDLQYSAAMLREYGNMSSAFVYFVLQAALADKAPGGWWWMSSFGAGFSCHGALLRVAPEAGA</sequence>
<feature type="domain" description="Chalcone/stilbene synthase C-terminal" evidence="3">
    <location>
        <begin position="47"/>
        <end position="174"/>
    </location>
</feature>
<dbReference type="SUPFAM" id="SSF53901">
    <property type="entry name" value="Thiolase-like"/>
    <property type="match status" value="1"/>
</dbReference>